<dbReference type="Proteomes" id="UP000055045">
    <property type="component" value="Unassembled WGS sequence"/>
</dbReference>
<feature type="transmembrane region" description="Helical" evidence="1">
    <location>
        <begin position="20"/>
        <end position="37"/>
    </location>
</feature>
<evidence type="ECO:0000256" key="1">
    <source>
        <dbReference type="SAM" id="Phobius"/>
    </source>
</evidence>
<reference evidence="2 3" key="1">
    <citation type="submission" date="2015-10" db="EMBL/GenBank/DDBJ databases">
        <title>Genome sequencing of Penicillium freii.</title>
        <authorList>
            <person name="Nguyen H.D."/>
            <person name="Visagie C.M."/>
            <person name="Seifert K.A."/>
        </authorList>
    </citation>
    <scope>NUCLEOTIDE SEQUENCE [LARGE SCALE GENOMIC DNA]</scope>
    <source>
        <strain evidence="2 3">DAOM 242723</strain>
    </source>
</reference>
<organism evidence="2 3">
    <name type="scientific">Penicillium freii</name>
    <dbReference type="NCBI Taxonomy" id="48697"/>
    <lineage>
        <taxon>Eukaryota</taxon>
        <taxon>Fungi</taxon>
        <taxon>Dikarya</taxon>
        <taxon>Ascomycota</taxon>
        <taxon>Pezizomycotina</taxon>
        <taxon>Eurotiomycetes</taxon>
        <taxon>Eurotiomycetidae</taxon>
        <taxon>Eurotiales</taxon>
        <taxon>Aspergillaceae</taxon>
        <taxon>Penicillium</taxon>
    </lineage>
</organism>
<dbReference type="AlphaFoldDB" id="A0A101MBI7"/>
<evidence type="ECO:0000313" key="2">
    <source>
        <dbReference type="EMBL" id="KUM57554.1"/>
    </source>
</evidence>
<keyword evidence="1" id="KW-0472">Membrane</keyword>
<keyword evidence="1" id="KW-1133">Transmembrane helix</keyword>
<gene>
    <name evidence="2" type="ORF">ACN42_g9634</name>
</gene>
<keyword evidence="1" id="KW-0812">Transmembrane</keyword>
<evidence type="ECO:0000313" key="3">
    <source>
        <dbReference type="Proteomes" id="UP000055045"/>
    </source>
</evidence>
<dbReference type="EMBL" id="LLXE01000355">
    <property type="protein sequence ID" value="KUM57554.1"/>
    <property type="molecule type" value="Genomic_DNA"/>
</dbReference>
<accession>A0A101MBI7</accession>
<comment type="caution">
    <text evidence="2">The sequence shown here is derived from an EMBL/GenBank/DDBJ whole genome shotgun (WGS) entry which is preliminary data.</text>
</comment>
<protein>
    <submittedName>
        <fullName evidence="2">Uncharacterized protein</fullName>
    </submittedName>
</protein>
<proteinExistence type="predicted"/>
<name>A0A101MBI7_PENFR</name>
<keyword evidence="3" id="KW-1185">Reference proteome</keyword>
<sequence>MVPRSRANCSKVRGRNEPGIVSILIFDFFLIWAICCYEPTPQTANTSAAIPYAYHPKISRRLVGVVSSPAYRGGRCCTPSSGD</sequence>